<accession>A0A380G977</accession>
<dbReference type="AlphaFoldDB" id="A0A380G977"/>
<name>A0A380G977_STAIN</name>
<dbReference type="Proteomes" id="UP000255549">
    <property type="component" value="Unassembled WGS sequence"/>
</dbReference>
<organism evidence="1 2">
    <name type="scientific">Staphylococcus intermedius NCTC 11048</name>
    <dbReference type="NCBI Taxonomy" id="1141106"/>
    <lineage>
        <taxon>Bacteria</taxon>
        <taxon>Bacillati</taxon>
        <taxon>Bacillota</taxon>
        <taxon>Bacilli</taxon>
        <taxon>Bacillales</taxon>
        <taxon>Staphylococcaceae</taxon>
        <taxon>Staphylococcus</taxon>
        <taxon>Staphylococcus intermedius group</taxon>
    </lineage>
</organism>
<gene>
    <name evidence="1" type="ORF">NCTC11048_02779</name>
</gene>
<dbReference type="STRING" id="1141106.GCA_000308095_01845"/>
<evidence type="ECO:0000313" key="2">
    <source>
        <dbReference type="Proteomes" id="UP000255549"/>
    </source>
</evidence>
<sequence length="63" mass="7430">MSRFHLIKIALLIVILAEEIRNARNYKKVIVKLSEIKKGIDTPQKINTLREIRKNQIDFLKTL</sequence>
<protein>
    <submittedName>
        <fullName evidence="1">Uncharacterized protein</fullName>
    </submittedName>
</protein>
<dbReference type="EMBL" id="UHDP01000003">
    <property type="protein sequence ID" value="SUM47694.1"/>
    <property type="molecule type" value="Genomic_DNA"/>
</dbReference>
<keyword evidence="2" id="KW-1185">Reference proteome</keyword>
<proteinExistence type="predicted"/>
<reference evidence="1 2" key="1">
    <citation type="submission" date="2018-06" db="EMBL/GenBank/DDBJ databases">
        <authorList>
            <consortium name="Pathogen Informatics"/>
            <person name="Doyle S."/>
        </authorList>
    </citation>
    <scope>NUCLEOTIDE SEQUENCE [LARGE SCALE GENOMIC DNA]</scope>
    <source>
        <strain evidence="2">NCTC 11048</strain>
    </source>
</reference>
<evidence type="ECO:0000313" key="1">
    <source>
        <dbReference type="EMBL" id="SUM47694.1"/>
    </source>
</evidence>